<dbReference type="InParanoid" id="G8ZX78"/>
<dbReference type="Pfam" id="PF19117">
    <property type="entry name" value="Mim2"/>
    <property type="match status" value="1"/>
</dbReference>
<name>G8ZX78_TORDE</name>
<evidence type="ECO:0000313" key="1">
    <source>
        <dbReference type="EMBL" id="CCE93222.1"/>
    </source>
</evidence>
<dbReference type="PANTHER" id="PTHR28230:SF1">
    <property type="entry name" value="MITOCHONDRIAL IMPORT PROTEIN 2"/>
    <property type="match status" value="1"/>
</dbReference>
<sequence length="146" mass="16859">MRKLTFARCQLMSNRSEKVRRLDMSVGNPFEPLLALRQPDGVGTGDIFGEEVVVGGLDLSYDEIDFEDSEGQSEDEDGDDDEFEYDTDEIDDVFESQLLSAQQQWEESLEQLNKVLNWVLLPLVGKFMGRRMAKVLWQHAMEYLWS</sequence>
<proteinExistence type="predicted"/>
<dbReference type="EMBL" id="HE616747">
    <property type="protein sequence ID" value="CCE93222.1"/>
    <property type="molecule type" value="Genomic_DNA"/>
</dbReference>
<dbReference type="HOGENOM" id="CLU_139325_0_0_1"/>
<dbReference type="InterPro" id="IPR037652">
    <property type="entry name" value="Mim2"/>
</dbReference>
<dbReference type="OrthoDB" id="5555533at2759"/>
<dbReference type="GO" id="GO:0045040">
    <property type="term" value="P:protein insertion into mitochondrial outer membrane"/>
    <property type="evidence" value="ECO:0007669"/>
    <property type="project" value="InterPro"/>
</dbReference>
<evidence type="ECO:0000313" key="2">
    <source>
        <dbReference type="Proteomes" id="UP000005627"/>
    </source>
</evidence>
<dbReference type="GO" id="GO:0070096">
    <property type="term" value="P:mitochondrial outer membrane translocase complex assembly"/>
    <property type="evidence" value="ECO:0007669"/>
    <property type="project" value="InterPro"/>
</dbReference>
<reference evidence="1 2" key="1">
    <citation type="journal article" date="2011" name="Proc. Natl. Acad. Sci. U.S.A.">
        <title>Evolutionary erosion of yeast sex chromosomes by mating-type switching accidents.</title>
        <authorList>
            <person name="Gordon J.L."/>
            <person name="Armisen D."/>
            <person name="Proux-Wera E."/>
            <person name="Oheigeartaigh S.S."/>
            <person name="Byrne K.P."/>
            <person name="Wolfe K.H."/>
        </authorList>
    </citation>
    <scope>NUCLEOTIDE SEQUENCE [LARGE SCALE GENOMIC DNA]</scope>
    <source>
        <strain evidence="2">ATCC 10662 / CBS 1146 / NBRC 0425 / NCYC 2629 / NRRL Y-866</strain>
    </source>
</reference>
<dbReference type="PANTHER" id="PTHR28230">
    <property type="entry name" value="CHROMOSOME 1, WHOLE GENOME SHOTGUN SEQUENCE"/>
    <property type="match status" value="1"/>
</dbReference>
<accession>G8ZX78</accession>
<dbReference type="AlphaFoldDB" id="G8ZX78"/>
<dbReference type="STRING" id="1076872.G8ZX78"/>
<protein>
    <submittedName>
        <fullName evidence="1">Uncharacterized protein</fullName>
    </submittedName>
</protein>
<dbReference type="RefSeq" id="XP_003682433.1">
    <property type="nucleotide sequence ID" value="XM_003682385.1"/>
</dbReference>
<dbReference type="eggNOG" id="ENOG502SBHE">
    <property type="taxonomic scope" value="Eukaryota"/>
</dbReference>
<dbReference type="KEGG" id="tdl:TDEL_0F04110"/>
<organism evidence="1 2">
    <name type="scientific">Torulaspora delbrueckii</name>
    <name type="common">Yeast</name>
    <name type="synonym">Candida colliculosa</name>
    <dbReference type="NCBI Taxonomy" id="4950"/>
    <lineage>
        <taxon>Eukaryota</taxon>
        <taxon>Fungi</taxon>
        <taxon>Dikarya</taxon>
        <taxon>Ascomycota</taxon>
        <taxon>Saccharomycotina</taxon>
        <taxon>Saccharomycetes</taxon>
        <taxon>Saccharomycetales</taxon>
        <taxon>Saccharomycetaceae</taxon>
        <taxon>Torulaspora</taxon>
    </lineage>
</organism>
<dbReference type="Proteomes" id="UP000005627">
    <property type="component" value="Chromosome 6"/>
</dbReference>
<dbReference type="GO" id="GO:0005741">
    <property type="term" value="C:mitochondrial outer membrane"/>
    <property type="evidence" value="ECO:0007669"/>
    <property type="project" value="TreeGrafter"/>
</dbReference>
<gene>
    <name evidence="1" type="primary">TDEL0F04110</name>
    <name evidence="1" type="ORF">TDEL_0F04110</name>
</gene>
<keyword evidence="2" id="KW-1185">Reference proteome</keyword>
<dbReference type="GeneID" id="11501817"/>